<dbReference type="EMBL" id="CALYLO010000018">
    <property type="protein sequence ID" value="CAH8249666.1"/>
    <property type="molecule type" value="Genomic_DNA"/>
</dbReference>
<name>A0ABN8UEW9_9BACL</name>
<keyword evidence="2 5" id="KW-0812">Transmembrane</keyword>
<evidence type="ECO:0000313" key="7">
    <source>
        <dbReference type="EMBL" id="CAH8249666.1"/>
    </source>
</evidence>
<dbReference type="Proteomes" id="UP001154322">
    <property type="component" value="Unassembled WGS sequence"/>
</dbReference>
<keyword evidence="4 5" id="KW-0472">Membrane</keyword>
<evidence type="ECO:0000256" key="5">
    <source>
        <dbReference type="SAM" id="Phobius"/>
    </source>
</evidence>
<sequence>MTKLRWMIRANLKNLLQSPALVIVYFGTALLSTIVIGLIGYFSVIQPAIESGYATSEMLSYTLGVIGYCTAFIGTGICYSTLFSTPLMRDKIHGNIQSLLATPTSVKLIWLAKTVALFIPGFVMGIAFSLGLMTIINVLYLSPK</sequence>
<evidence type="ECO:0000256" key="4">
    <source>
        <dbReference type="ARBA" id="ARBA00023136"/>
    </source>
</evidence>
<organism evidence="7 8">
    <name type="scientific">Paenibacillus melissococcoides</name>
    <dbReference type="NCBI Taxonomy" id="2912268"/>
    <lineage>
        <taxon>Bacteria</taxon>
        <taxon>Bacillati</taxon>
        <taxon>Bacillota</taxon>
        <taxon>Bacilli</taxon>
        <taxon>Bacillales</taxon>
        <taxon>Paenibacillaceae</taxon>
        <taxon>Paenibacillus</taxon>
    </lineage>
</organism>
<dbReference type="Pfam" id="PF01061">
    <property type="entry name" value="ABC2_membrane"/>
    <property type="match status" value="1"/>
</dbReference>
<accession>A0ABN8UEW9</accession>
<protein>
    <recommendedName>
        <fullName evidence="6">ABC-2 type transporter transmembrane domain-containing protein</fullName>
    </recommendedName>
</protein>
<feature type="transmembrane region" description="Helical" evidence="5">
    <location>
        <begin position="21"/>
        <end position="45"/>
    </location>
</feature>
<feature type="domain" description="ABC-2 type transporter transmembrane" evidence="6">
    <location>
        <begin position="3"/>
        <end position="136"/>
    </location>
</feature>
<evidence type="ECO:0000256" key="3">
    <source>
        <dbReference type="ARBA" id="ARBA00022989"/>
    </source>
</evidence>
<keyword evidence="3 5" id="KW-1133">Transmembrane helix</keyword>
<evidence type="ECO:0000259" key="6">
    <source>
        <dbReference type="Pfam" id="PF01061"/>
    </source>
</evidence>
<proteinExistence type="predicted"/>
<evidence type="ECO:0000313" key="8">
    <source>
        <dbReference type="Proteomes" id="UP001154322"/>
    </source>
</evidence>
<keyword evidence="8" id="KW-1185">Reference proteome</keyword>
<gene>
    <name evidence="7" type="ORF">WJ0W_006850</name>
</gene>
<dbReference type="InterPro" id="IPR013525">
    <property type="entry name" value="ABC2_TM"/>
</dbReference>
<evidence type="ECO:0000256" key="1">
    <source>
        <dbReference type="ARBA" id="ARBA00004141"/>
    </source>
</evidence>
<feature type="transmembrane region" description="Helical" evidence="5">
    <location>
        <begin position="108"/>
        <end position="141"/>
    </location>
</feature>
<evidence type="ECO:0000256" key="2">
    <source>
        <dbReference type="ARBA" id="ARBA00022692"/>
    </source>
</evidence>
<feature type="transmembrane region" description="Helical" evidence="5">
    <location>
        <begin position="65"/>
        <end position="87"/>
    </location>
</feature>
<reference evidence="7" key="1">
    <citation type="submission" date="2022-06" db="EMBL/GenBank/DDBJ databases">
        <authorList>
            <person name="Dietemann V."/>
            <person name="Ory F."/>
            <person name="Dainat B."/>
            <person name="Oberhansli S."/>
        </authorList>
    </citation>
    <scope>NUCLEOTIDE SEQUENCE</scope>
    <source>
        <strain evidence="7">Ena-SAMPLE-TAB-26-04-2022-14:26:32:270-5432</strain>
    </source>
</reference>
<dbReference type="RefSeq" id="WP_213431487.1">
    <property type="nucleotide sequence ID" value="NZ_AP031286.1"/>
</dbReference>
<comment type="caution">
    <text evidence="7">The sequence shown here is derived from an EMBL/GenBank/DDBJ whole genome shotgun (WGS) entry which is preliminary data.</text>
</comment>
<comment type="subcellular location">
    <subcellularLocation>
        <location evidence="1">Membrane</location>
        <topology evidence="1">Multi-pass membrane protein</topology>
    </subcellularLocation>
</comment>